<evidence type="ECO:0000259" key="3">
    <source>
        <dbReference type="Pfam" id="PF13356"/>
    </source>
</evidence>
<name>A0A3B0U0M5_9ZZZZ</name>
<dbReference type="AlphaFoldDB" id="A0A3B0U0M5"/>
<dbReference type="InterPro" id="IPR025166">
    <property type="entry name" value="Integrase_DNA_bind_dom"/>
</dbReference>
<dbReference type="PANTHER" id="PTHR30629">
    <property type="entry name" value="PROPHAGE INTEGRASE"/>
    <property type="match status" value="1"/>
</dbReference>
<protein>
    <recommendedName>
        <fullName evidence="3">Integrase DNA-binding domain-containing protein</fullName>
    </recommendedName>
</protein>
<comment type="similarity">
    <text evidence="1">Belongs to the 'phage' integrase family.</text>
</comment>
<dbReference type="PANTHER" id="PTHR30629:SF2">
    <property type="entry name" value="PROPHAGE INTEGRASE INTS-RELATED"/>
    <property type="match status" value="1"/>
</dbReference>
<sequence length="65" mass="7449">MALFNFALNRANPSKKPYQLSDAEGLHLLVQPNNSKLWQIKYKFLGKENVLSFGRYPPITLAEAR</sequence>
<evidence type="ECO:0000256" key="1">
    <source>
        <dbReference type="ARBA" id="ARBA00008857"/>
    </source>
</evidence>
<feature type="domain" description="Integrase DNA-binding" evidence="3">
    <location>
        <begin position="12"/>
        <end position="65"/>
    </location>
</feature>
<proteinExistence type="inferred from homology"/>
<dbReference type="InterPro" id="IPR038488">
    <property type="entry name" value="Integrase_DNA-bd_sf"/>
</dbReference>
<evidence type="ECO:0000256" key="2">
    <source>
        <dbReference type="ARBA" id="ARBA00022908"/>
    </source>
</evidence>
<keyword evidence="2" id="KW-0229">DNA integration</keyword>
<dbReference type="Pfam" id="PF13356">
    <property type="entry name" value="Arm-DNA-bind_3"/>
    <property type="match status" value="1"/>
</dbReference>
<accession>A0A3B0U0M5</accession>
<dbReference type="GO" id="GO:0015074">
    <property type="term" value="P:DNA integration"/>
    <property type="evidence" value="ECO:0007669"/>
    <property type="project" value="UniProtKB-KW"/>
</dbReference>
<reference evidence="4" key="1">
    <citation type="submission" date="2018-06" db="EMBL/GenBank/DDBJ databases">
        <authorList>
            <person name="Zhirakovskaya E."/>
        </authorList>
    </citation>
    <scope>NUCLEOTIDE SEQUENCE</scope>
</reference>
<dbReference type="InterPro" id="IPR050808">
    <property type="entry name" value="Phage_Integrase"/>
</dbReference>
<gene>
    <name evidence="4" type="ORF">MNBD_ALPHA12-1270</name>
</gene>
<evidence type="ECO:0000313" key="4">
    <source>
        <dbReference type="EMBL" id="VAW23838.1"/>
    </source>
</evidence>
<dbReference type="EMBL" id="UOEO01000249">
    <property type="protein sequence ID" value="VAW23838.1"/>
    <property type="molecule type" value="Genomic_DNA"/>
</dbReference>
<organism evidence="4">
    <name type="scientific">hydrothermal vent metagenome</name>
    <dbReference type="NCBI Taxonomy" id="652676"/>
    <lineage>
        <taxon>unclassified sequences</taxon>
        <taxon>metagenomes</taxon>
        <taxon>ecological metagenomes</taxon>
    </lineage>
</organism>
<dbReference type="Gene3D" id="3.30.160.390">
    <property type="entry name" value="Integrase, DNA-binding domain"/>
    <property type="match status" value="1"/>
</dbReference>